<keyword evidence="3" id="KW-1185">Reference proteome</keyword>
<accession>K0S974</accession>
<dbReference type="AlphaFoldDB" id="K0S974"/>
<evidence type="ECO:0000313" key="2">
    <source>
        <dbReference type="EMBL" id="EJK61489.1"/>
    </source>
</evidence>
<gene>
    <name evidence="2" type="ORF">THAOC_18013</name>
</gene>
<reference evidence="2 3" key="1">
    <citation type="journal article" date="2012" name="Genome Biol.">
        <title>Genome and low-iron response of an oceanic diatom adapted to chronic iron limitation.</title>
        <authorList>
            <person name="Lommer M."/>
            <person name="Specht M."/>
            <person name="Roy A.S."/>
            <person name="Kraemer L."/>
            <person name="Andreson R."/>
            <person name="Gutowska M.A."/>
            <person name="Wolf J."/>
            <person name="Bergner S.V."/>
            <person name="Schilhabel M.B."/>
            <person name="Klostermeier U.C."/>
            <person name="Beiko R.G."/>
            <person name="Rosenstiel P."/>
            <person name="Hippler M."/>
            <person name="Laroche J."/>
        </authorList>
    </citation>
    <scope>NUCLEOTIDE SEQUENCE [LARGE SCALE GENOMIC DNA]</scope>
    <source>
        <strain evidence="2 3">CCMP1005</strain>
    </source>
</reference>
<evidence type="ECO:0000313" key="3">
    <source>
        <dbReference type="Proteomes" id="UP000266841"/>
    </source>
</evidence>
<feature type="region of interest" description="Disordered" evidence="1">
    <location>
        <begin position="167"/>
        <end position="190"/>
    </location>
</feature>
<proteinExistence type="predicted"/>
<feature type="compositionally biased region" description="Basic and acidic residues" evidence="1">
    <location>
        <begin position="172"/>
        <end position="190"/>
    </location>
</feature>
<dbReference type="EMBL" id="AGNL01019919">
    <property type="protein sequence ID" value="EJK61489.1"/>
    <property type="molecule type" value="Genomic_DNA"/>
</dbReference>
<comment type="caution">
    <text evidence="2">The sequence shown here is derived from an EMBL/GenBank/DDBJ whole genome shotgun (WGS) entry which is preliminary data.</text>
</comment>
<feature type="region of interest" description="Disordered" evidence="1">
    <location>
        <begin position="109"/>
        <end position="128"/>
    </location>
</feature>
<organism evidence="2 3">
    <name type="scientific">Thalassiosira oceanica</name>
    <name type="common">Marine diatom</name>
    <dbReference type="NCBI Taxonomy" id="159749"/>
    <lineage>
        <taxon>Eukaryota</taxon>
        <taxon>Sar</taxon>
        <taxon>Stramenopiles</taxon>
        <taxon>Ochrophyta</taxon>
        <taxon>Bacillariophyta</taxon>
        <taxon>Coscinodiscophyceae</taxon>
        <taxon>Thalassiosirophycidae</taxon>
        <taxon>Thalassiosirales</taxon>
        <taxon>Thalassiosiraceae</taxon>
        <taxon>Thalassiosira</taxon>
    </lineage>
</organism>
<sequence length="284" mass="30919">MMRPPLLPRGPTSAGTTPRQSLTITYADGDDDVSVLTGVSFGGVPKAQSPSYVRTARETLEALVLDSGGSVKSESIAATSIKSHHSAARCKNWGTDQYSLDGNSLSKISEASSQASSHRSRSSSACMGGTCGGDNDELSLEQSMEVCRYEKARLSLQREVDAENCPVNSYRKSSEDSNDDHSLFVRPSKNERQVEVSSSFLNTYFDSRPQTRSSDECYTAAASGDGKRRDFNGTEEDELLRLEDQTRRLSALLREKQFASRQASSALDSSIKRASKLLEQSAKC</sequence>
<protein>
    <submittedName>
        <fullName evidence="2">Uncharacterized protein</fullName>
    </submittedName>
</protein>
<feature type="compositionally biased region" description="Low complexity" evidence="1">
    <location>
        <begin position="109"/>
        <end position="125"/>
    </location>
</feature>
<name>K0S974_THAOC</name>
<evidence type="ECO:0000256" key="1">
    <source>
        <dbReference type="SAM" id="MobiDB-lite"/>
    </source>
</evidence>
<dbReference type="Proteomes" id="UP000266841">
    <property type="component" value="Unassembled WGS sequence"/>
</dbReference>